<dbReference type="EMBL" id="JAQJAC010000002">
    <property type="protein sequence ID" value="KAJ5596161.1"/>
    <property type="molecule type" value="Genomic_DNA"/>
</dbReference>
<protein>
    <submittedName>
        <fullName evidence="2">Uncharacterized protein</fullName>
    </submittedName>
</protein>
<organism evidence="2 3">
    <name type="scientific">Penicillium hetheringtonii</name>
    <dbReference type="NCBI Taxonomy" id="911720"/>
    <lineage>
        <taxon>Eukaryota</taxon>
        <taxon>Fungi</taxon>
        <taxon>Dikarya</taxon>
        <taxon>Ascomycota</taxon>
        <taxon>Pezizomycotina</taxon>
        <taxon>Eurotiomycetes</taxon>
        <taxon>Eurotiomycetidae</taxon>
        <taxon>Eurotiales</taxon>
        <taxon>Aspergillaceae</taxon>
        <taxon>Penicillium</taxon>
    </lineage>
</organism>
<name>A0AAD6DWG2_9EURO</name>
<feature type="signal peptide" evidence="1">
    <location>
        <begin position="1"/>
        <end position="19"/>
    </location>
</feature>
<evidence type="ECO:0000313" key="2">
    <source>
        <dbReference type="EMBL" id="KAJ5596161.1"/>
    </source>
</evidence>
<evidence type="ECO:0000256" key="1">
    <source>
        <dbReference type="SAM" id="SignalP"/>
    </source>
</evidence>
<gene>
    <name evidence="2" type="ORF">N7450_002619</name>
</gene>
<evidence type="ECO:0000313" key="3">
    <source>
        <dbReference type="Proteomes" id="UP001216150"/>
    </source>
</evidence>
<keyword evidence="1" id="KW-0732">Signal</keyword>
<reference evidence="2 3" key="1">
    <citation type="journal article" date="2023" name="IMA Fungus">
        <title>Comparative genomic study of the Penicillium genus elucidates a diverse pangenome and 15 lateral gene transfer events.</title>
        <authorList>
            <person name="Petersen C."/>
            <person name="Sorensen T."/>
            <person name="Nielsen M.R."/>
            <person name="Sondergaard T.E."/>
            <person name="Sorensen J.L."/>
            <person name="Fitzpatrick D.A."/>
            <person name="Frisvad J.C."/>
            <person name="Nielsen K.L."/>
        </authorList>
    </citation>
    <scope>NUCLEOTIDE SEQUENCE [LARGE SCALE GENOMIC DNA]</scope>
    <source>
        <strain evidence="2 3">IBT 29057</strain>
    </source>
</reference>
<comment type="caution">
    <text evidence="2">The sequence shown here is derived from an EMBL/GenBank/DDBJ whole genome shotgun (WGS) entry which is preliminary data.</text>
</comment>
<dbReference type="AlphaFoldDB" id="A0AAD6DWG2"/>
<accession>A0AAD6DWG2</accession>
<keyword evidence="3" id="KW-1185">Reference proteome</keyword>
<sequence>MDAALSLLLHSYVVFYLQTCEVGPPRFTTYSPLDCDYHESLENYTPTGLNARLIHIVDSKQNGQYEVETIPDLGCRGHHRLGALVLDFATS</sequence>
<feature type="chain" id="PRO_5042074574" evidence="1">
    <location>
        <begin position="20"/>
        <end position="91"/>
    </location>
</feature>
<dbReference type="Proteomes" id="UP001216150">
    <property type="component" value="Unassembled WGS sequence"/>
</dbReference>
<proteinExistence type="predicted"/>